<gene>
    <name evidence="2" type="ORF">RUN39_v1_480008</name>
</gene>
<protein>
    <submittedName>
        <fullName evidence="2">Uncharacterized protein</fullName>
    </submittedName>
</protein>
<evidence type="ECO:0000256" key="1">
    <source>
        <dbReference type="SAM" id="MobiDB-lite"/>
    </source>
</evidence>
<name>A0A0S4TSV9_RALSL</name>
<accession>A0A0S4TSV9</accession>
<proteinExistence type="predicted"/>
<evidence type="ECO:0000313" key="2">
    <source>
        <dbReference type="EMBL" id="CUV12917.1"/>
    </source>
</evidence>
<sequence>MEDGLTPVSMKTIKRERDARRTSDGSAQQQNRCLLCEFSKNVGDARGCLGVSRWDWRAAFVIEGCKSSASSNVAGHSRLCADDLIILSEDFIRAMHDPPAAGYCWRMDYLHASIEGAF</sequence>
<feature type="compositionally biased region" description="Basic and acidic residues" evidence="1">
    <location>
        <begin position="13"/>
        <end position="23"/>
    </location>
</feature>
<dbReference type="AlphaFoldDB" id="A0A0S4TSV9"/>
<feature type="region of interest" description="Disordered" evidence="1">
    <location>
        <begin position="1"/>
        <end position="29"/>
    </location>
</feature>
<dbReference type="EMBL" id="LN899819">
    <property type="protein sequence ID" value="CUV12917.1"/>
    <property type="molecule type" value="Genomic_DNA"/>
</dbReference>
<reference evidence="2" key="1">
    <citation type="submission" date="2015-10" db="EMBL/GenBank/DDBJ databases">
        <authorList>
            <person name="Gilbert D.G."/>
        </authorList>
    </citation>
    <scope>NUCLEOTIDE SEQUENCE</scope>
    <source>
        <strain evidence="2">Phyl III-seqv23</strain>
    </source>
</reference>
<organism evidence="2">
    <name type="scientific">Ralstonia solanacearum</name>
    <name type="common">Pseudomonas solanacearum</name>
    <dbReference type="NCBI Taxonomy" id="305"/>
    <lineage>
        <taxon>Bacteria</taxon>
        <taxon>Pseudomonadati</taxon>
        <taxon>Pseudomonadota</taxon>
        <taxon>Betaproteobacteria</taxon>
        <taxon>Burkholderiales</taxon>
        <taxon>Burkholderiaceae</taxon>
        <taxon>Ralstonia</taxon>
        <taxon>Ralstonia solanacearum species complex</taxon>
    </lineage>
</organism>